<gene>
    <name evidence="2" type="ORF">GQ43DRAFT_229551</name>
</gene>
<reference evidence="2" key="1">
    <citation type="journal article" date="2020" name="Stud. Mycol.">
        <title>101 Dothideomycetes genomes: a test case for predicting lifestyles and emergence of pathogens.</title>
        <authorList>
            <person name="Haridas S."/>
            <person name="Albert R."/>
            <person name="Binder M."/>
            <person name="Bloem J."/>
            <person name="Labutti K."/>
            <person name="Salamov A."/>
            <person name="Andreopoulos B."/>
            <person name="Baker S."/>
            <person name="Barry K."/>
            <person name="Bills G."/>
            <person name="Bluhm B."/>
            <person name="Cannon C."/>
            <person name="Castanera R."/>
            <person name="Culley D."/>
            <person name="Daum C."/>
            <person name="Ezra D."/>
            <person name="Gonzalez J."/>
            <person name="Henrissat B."/>
            <person name="Kuo A."/>
            <person name="Liang C."/>
            <person name="Lipzen A."/>
            <person name="Lutzoni F."/>
            <person name="Magnuson J."/>
            <person name="Mondo S."/>
            <person name="Nolan M."/>
            <person name="Ohm R."/>
            <person name="Pangilinan J."/>
            <person name="Park H.-J."/>
            <person name="Ramirez L."/>
            <person name="Alfaro M."/>
            <person name="Sun H."/>
            <person name="Tritt A."/>
            <person name="Yoshinaga Y."/>
            <person name="Zwiers L.-H."/>
            <person name="Turgeon B."/>
            <person name="Goodwin S."/>
            <person name="Spatafora J."/>
            <person name="Crous P."/>
            <person name="Grigoriev I."/>
        </authorList>
    </citation>
    <scope>NUCLEOTIDE SEQUENCE</scope>
    <source>
        <strain evidence="2">ATCC 74209</strain>
    </source>
</reference>
<keyword evidence="3" id="KW-1185">Reference proteome</keyword>
<proteinExistence type="predicted"/>
<protein>
    <recommendedName>
        <fullName evidence="4">Secreted protein</fullName>
    </recommendedName>
</protein>
<evidence type="ECO:0000256" key="1">
    <source>
        <dbReference type="SAM" id="SignalP"/>
    </source>
</evidence>
<feature type="chain" id="PRO_5040160439" description="Secreted protein" evidence="1">
    <location>
        <begin position="31"/>
        <end position="94"/>
    </location>
</feature>
<dbReference type="AlphaFoldDB" id="A0A9P4JCY5"/>
<evidence type="ECO:0000313" key="2">
    <source>
        <dbReference type="EMBL" id="KAF2196975.1"/>
    </source>
</evidence>
<evidence type="ECO:0000313" key="3">
    <source>
        <dbReference type="Proteomes" id="UP000799536"/>
    </source>
</evidence>
<name>A0A9P4JCY5_9PLEO</name>
<accession>A0A9P4JCY5</accession>
<organism evidence="2 3">
    <name type="scientific">Delitschia confertaspora ATCC 74209</name>
    <dbReference type="NCBI Taxonomy" id="1513339"/>
    <lineage>
        <taxon>Eukaryota</taxon>
        <taxon>Fungi</taxon>
        <taxon>Dikarya</taxon>
        <taxon>Ascomycota</taxon>
        <taxon>Pezizomycotina</taxon>
        <taxon>Dothideomycetes</taxon>
        <taxon>Pleosporomycetidae</taxon>
        <taxon>Pleosporales</taxon>
        <taxon>Delitschiaceae</taxon>
        <taxon>Delitschia</taxon>
    </lineage>
</organism>
<sequence length="94" mass="10594">MQCHLAYASWYLSSTSLFFLSLPNIQSCSCKTHAEHDQSSEEGSRSQTSRSYLFKAELFHWGPMYVRRTSSRHLKVNGHPSKTTACCCSNTGTP</sequence>
<comment type="caution">
    <text evidence="2">The sequence shown here is derived from an EMBL/GenBank/DDBJ whole genome shotgun (WGS) entry which is preliminary data.</text>
</comment>
<feature type="signal peptide" evidence="1">
    <location>
        <begin position="1"/>
        <end position="30"/>
    </location>
</feature>
<evidence type="ECO:0008006" key="4">
    <source>
        <dbReference type="Google" id="ProtNLM"/>
    </source>
</evidence>
<keyword evidence="1" id="KW-0732">Signal</keyword>
<dbReference type="EMBL" id="ML994295">
    <property type="protein sequence ID" value="KAF2196975.1"/>
    <property type="molecule type" value="Genomic_DNA"/>
</dbReference>
<dbReference type="Proteomes" id="UP000799536">
    <property type="component" value="Unassembled WGS sequence"/>
</dbReference>